<proteinExistence type="predicted"/>
<dbReference type="Proteomes" id="UP000501240">
    <property type="component" value="Chromosome"/>
</dbReference>
<gene>
    <name evidence="1" type="ORF">ACTIVE_5292</name>
</gene>
<organism evidence="1 2">
    <name type="scientific">Actinomadura verrucosospora</name>
    <dbReference type="NCBI Taxonomy" id="46165"/>
    <lineage>
        <taxon>Bacteria</taxon>
        <taxon>Bacillati</taxon>
        <taxon>Actinomycetota</taxon>
        <taxon>Actinomycetes</taxon>
        <taxon>Streptosporangiales</taxon>
        <taxon>Thermomonosporaceae</taxon>
        <taxon>Actinomadura</taxon>
    </lineage>
</organism>
<accession>A0A7D4AS21</accession>
<dbReference type="EMBL" id="CP053892">
    <property type="protein sequence ID" value="QKG23649.1"/>
    <property type="molecule type" value="Genomic_DNA"/>
</dbReference>
<evidence type="ECO:0000313" key="1">
    <source>
        <dbReference type="EMBL" id="QKG23649.1"/>
    </source>
</evidence>
<dbReference type="AlphaFoldDB" id="A0A7D4AS21"/>
<evidence type="ECO:0000313" key="2">
    <source>
        <dbReference type="Proteomes" id="UP000501240"/>
    </source>
</evidence>
<keyword evidence="2" id="KW-1185">Reference proteome</keyword>
<sequence length="47" mass="5220">MATRITTPRIIASPARRTMLGRLFHCLQTRQFYDEAAAFGPRLAAAA</sequence>
<reference evidence="1 2" key="1">
    <citation type="submission" date="2020-05" db="EMBL/GenBank/DDBJ databases">
        <title>Actinomadura verrucosospora NRRL-B18236 (PFL_A860) Genome sequencing and assembly.</title>
        <authorList>
            <person name="Samborskyy M."/>
        </authorList>
    </citation>
    <scope>NUCLEOTIDE SEQUENCE [LARGE SCALE GENOMIC DNA]</scope>
    <source>
        <strain evidence="1 2">NRRL:B18236</strain>
    </source>
</reference>
<dbReference type="RefSeq" id="WP_173097584.1">
    <property type="nucleotide sequence ID" value="NZ_CP053892.1"/>
</dbReference>
<name>A0A7D4AS21_ACTVE</name>
<protein>
    <submittedName>
        <fullName evidence="1">Uncharacterized protein</fullName>
    </submittedName>
</protein>